<dbReference type="Gene3D" id="1.10.238.160">
    <property type="match status" value="1"/>
</dbReference>
<dbReference type="EMBL" id="MTEJ01000317">
    <property type="protein sequence ID" value="OQX04853.1"/>
    <property type="molecule type" value="Genomic_DNA"/>
</dbReference>
<evidence type="ECO:0000256" key="1">
    <source>
        <dbReference type="SAM" id="MobiDB-lite"/>
    </source>
</evidence>
<dbReference type="Proteomes" id="UP000192491">
    <property type="component" value="Unassembled WGS sequence"/>
</dbReference>
<sequence length="77" mass="8680">MRVKKESQPSSGLPQPHDRATRLPEVIQITQRSKTMIYEDIRAGRFPAGFLIGRKARAWMLSDVMGWLEARKQGGAA</sequence>
<protein>
    <recommendedName>
        <fullName evidence="4">AlpA family phage regulatory protein</fullName>
    </recommendedName>
</protein>
<dbReference type="InterPro" id="IPR010260">
    <property type="entry name" value="AlpA"/>
</dbReference>
<accession>A0A1Y1QG95</accession>
<gene>
    <name evidence="2" type="ORF">BWK73_35100</name>
</gene>
<feature type="region of interest" description="Disordered" evidence="1">
    <location>
        <begin position="1"/>
        <end position="23"/>
    </location>
</feature>
<evidence type="ECO:0008006" key="4">
    <source>
        <dbReference type="Google" id="ProtNLM"/>
    </source>
</evidence>
<proteinExistence type="predicted"/>
<evidence type="ECO:0000313" key="2">
    <source>
        <dbReference type="EMBL" id="OQX04853.1"/>
    </source>
</evidence>
<reference evidence="2 3" key="1">
    <citation type="submission" date="2017-01" db="EMBL/GenBank/DDBJ databases">
        <title>Novel large sulfur bacteria in the metagenomes of groundwater-fed chemosynthetic microbial mats in the Lake Huron basin.</title>
        <authorList>
            <person name="Sharrar A.M."/>
            <person name="Flood B.E."/>
            <person name="Bailey J.V."/>
            <person name="Jones D.S."/>
            <person name="Biddanda B."/>
            <person name="Ruberg S.A."/>
            <person name="Marcus D.N."/>
            <person name="Dick G.J."/>
        </authorList>
    </citation>
    <scope>NUCLEOTIDE SEQUENCE [LARGE SCALE GENOMIC DNA]</scope>
    <source>
        <strain evidence="2">A8</strain>
    </source>
</reference>
<dbReference type="Pfam" id="PF05930">
    <property type="entry name" value="Phage_AlpA"/>
    <property type="match status" value="1"/>
</dbReference>
<evidence type="ECO:0000313" key="3">
    <source>
        <dbReference type="Proteomes" id="UP000192491"/>
    </source>
</evidence>
<name>A0A1Y1QG95_9GAMM</name>
<dbReference type="AlphaFoldDB" id="A0A1Y1QG95"/>
<comment type="caution">
    <text evidence="2">The sequence shown here is derived from an EMBL/GenBank/DDBJ whole genome shotgun (WGS) entry which is preliminary data.</text>
</comment>
<organism evidence="2 3">
    <name type="scientific">Thiothrix lacustris</name>
    <dbReference type="NCBI Taxonomy" id="525917"/>
    <lineage>
        <taxon>Bacteria</taxon>
        <taxon>Pseudomonadati</taxon>
        <taxon>Pseudomonadota</taxon>
        <taxon>Gammaproteobacteria</taxon>
        <taxon>Thiotrichales</taxon>
        <taxon>Thiotrichaceae</taxon>
        <taxon>Thiothrix</taxon>
    </lineage>
</organism>